<keyword evidence="2" id="KW-1185">Reference proteome</keyword>
<name>N9TSV3_9BACT</name>
<organism evidence="1 2">
    <name type="scientific">Mycoplasmopsis bovigenitalium 51080</name>
    <dbReference type="NCBI Taxonomy" id="1188235"/>
    <lineage>
        <taxon>Bacteria</taxon>
        <taxon>Bacillati</taxon>
        <taxon>Mycoplasmatota</taxon>
        <taxon>Mycoplasmoidales</taxon>
        <taxon>Metamycoplasmataceae</taxon>
        <taxon>Mycoplasmopsis</taxon>
    </lineage>
</organism>
<proteinExistence type="predicted"/>
<gene>
    <name evidence="1" type="ORF">MBVG_4760</name>
</gene>
<evidence type="ECO:0000313" key="1">
    <source>
        <dbReference type="EMBL" id="ENY69219.1"/>
    </source>
</evidence>
<accession>N9TSV3</accession>
<evidence type="ECO:0000313" key="2">
    <source>
        <dbReference type="Proteomes" id="UP000013220"/>
    </source>
</evidence>
<dbReference type="EMBL" id="AORH01000028">
    <property type="protein sequence ID" value="ENY69219.1"/>
    <property type="molecule type" value="Genomic_DNA"/>
</dbReference>
<reference evidence="1 2" key="1">
    <citation type="journal article" date="2013" name="Genome Announc.">
        <title>Draft Genome Sequences of Mycoplasma alkalescens, Mycoplasma arginini, and Mycoplasma bovigenitalium, Three Species with Equivocal Pathogenic Status for Cattle.</title>
        <authorList>
            <person name="Manso-Silvan L."/>
            <person name="Tardy F."/>
            <person name="Baranowski E."/>
            <person name="Barre A."/>
            <person name="Blanchard A."/>
            <person name="Breton M."/>
            <person name="Couture C."/>
            <person name="Citti C."/>
            <person name="Dordet-Frisoni E."/>
            <person name="Dupuy V."/>
            <person name="Gaurivaud P."/>
            <person name="Jacob D."/>
            <person name="Lemaitre C."/>
            <person name="Nikolski M."/>
            <person name="Nouvel L.X."/>
            <person name="Poumarat F."/>
            <person name="Thebault P."/>
            <person name="Theil S."/>
            <person name="Thiaucourt F."/>
            <person name="Sirand-Pugnet P."/>
        </authorList>
    </citation>
    <scope>NUCLEOTIDE SEQUENCE [LARGE SCALE GENOMIC DNA]</scope>
    <source>
        <strain evidence="1 2">51080</strain>
    </source>
</reference>
<dbReference type="Proteomes" id="UP000013220">
    <property type="component" value="Unassembled WGS sequence"/>
</dbReference>
<comment type="caution">
    <text evidence="1">The sequence shown here is derived from an EMBL/GenBank/DDBJ whole genome shotgun (WGS) entry which is preliminary data.</text>
</comment>
<sequence length="88" mass="10477">MLSWPVWVLVNYRHKKTVTTKLRSHFLYFVVKPLEAIIGFILFEIFTQICPSCSFQQAQKPYFKPFLQNFALQHSSFYTVCHIQKCSK</sequence>
<dbReference type="AlphaFoldDB" id="N9TSV3"/>
<protein>
    <submittedName>
        <fullName evidence="1">Uncharacterized protein</fullName>
    </submittedName>
</protein>